<protein>
    <submittedName>
        <fullName evidence="2">Uncharacterized protein</fullName>
    </submittedName>
</protein>
<dbReference type="EMBL" id="JACOOZ010000001">
    <property type="protein sequence ID" value="MBC5666420.1"/>
    <property type="molecule type" value="Genomic_DNA"/>
</dbReference>
<gene>
    <name evidence="2" type="ORF">H8S00_00190</name>
</gene>
<proteinExistence type="predicted"/>
<organism evidence="2 3">
    <name type="scientific">Eubacterium segne</name>
    <dbReference type="NCBI Taxonomy" id="2763045"/>
    <lineage>
        <taxon>Bacteria</taxon>
        <taxon>Bacillati</taxon>
        <taxon>Bacillota</taxon>
        <taxon>Clostridia</taxon>
        <taxon>Eubacteriales</taxon>
        <taxon>Eubacteriaceae</taxon>
        <taxon>Eubacterium</taxon>
    </lineage>
</organism>
<evidence type="ECO:0000256" key="1">
    <source>
        <dbReference type="SAM" id="Phobius"/>
    </source>
</evidence>
<keyword evidence="1" id="KW-0472">Membrane</keyword>
<evidence type="ECO:0000313" key="2">
    <source>
        <dbReference type="EMBL" id="MBC5666420.1"/>
    </source>
</evidence>
<accession>A0ABR7F103</accession>
<sequence>MKKKQICIFVIVIIAVIIGAMIYFYSNGNNNTIELKKSDGGIEVSYVDGNYKNESKSNLAEIKQDKIWNDDKYCIVEGTVEKANNIEIRIDDKKMYNAIIEIKVESDIKGKIKEGSTISVLSGCATMKEEIYQEDSYINSQIEEGDRGIFIIHKYGIDDTLELNQKILYLSELADYGFEDAERFAFIEKNGNILFSSNFYRDLKDNAKLDEVKSYIEDKIK</sequence>
<name>A0ABR7F103_9FIRM</name>
<keyword evidence="1" id="KW-0812">Transmembrane</keyword>
<dbReference type="Proteomes" id="UP000597877">
    <property type="component" value="Unassembled WGS sequence"/>
</dbReference>
<keyword evidence="1" id="KW-1133">Transmembrane helix</keyword>
<reference evidence="2 3" key="1">
    <citation type="submission" date="2020-08" db="EMBL/GenBank/DDBJ databases">
        <title>Genome public.</title>
        <authorList>
            <person name="Liu C."/>
            <person name="Sun Q."/>
        </authorList>
    </citation>
    <scope>NUCLEOTIDE SEQUENCE [LARGE SCALE GENOMIC DNA]</scope>
    <source>
        <strain evidence="2 3">BX4</strain>
    </source>
</reference>
<feature type="transmembrane region" description="Helical" evidence="1">
    <location>
        <begin position="7"/>
        <end position="26"/>
    </location>
</feature>
<dbReference type="RefSeq" id="WP_118589096.1">
    <property type="nucleotide sequence ID" value="NZ_JACOOZ010000001.1"/>
</dbReference>
<keyword evidence="3" id="KW-1185">Reference proteome</keyword>
<comment type="caution">
    <text evidence="2">The sequence shown here is derived from an EMBL/GenBank/DDBJ whole genome shotgun (WGS) entry which is preliminary data.</text>
</comment>
<evidence type="ECO:0000313" key="3">
    <source>
        <dbReference type="Proteomes" id="UP000597877"/>
    </source>
</evidence>